<reference evidence="6" key="2">
    <citation type="submission" date="2025-09" db="UniProtKB">
        <authorList>
            <consortium name="Ensembl"/>
        </authorList>
    </citation>
    <scope>IDENTIFICATION</scope>
</reference>
<dbReference type="Pfam" id="PF00651">
    <property type="entry name" value="BTB"/>
    <property type="match status" value="1"/>
</dbReference>
<keyword evidence="2" id="KW-0677">Repeat</keyword>
<evidence type="ECO:0000256" key="2">
    <source>
        <dbReference type="ARBA" id="ARBA00022737"/>
    </source>
</evidence>
<evidence type="ECO:0000259" key="4">
    <source>
        <dbReference type="Pfam" id="PF00651"/>
    </source>
</evidence>
<dbReference type="InterPro" id="IPR000210">
    <property type="entry name" value="BTB/POZ_dom"/>
</dbReference>
<proteinExistence type="predicted"/>
<dbReference type="InterPro" id="IPR011333">
    <property type="entry name" value="SKP1/BTB/POZ_sf"/>
</dbReference>
<dbReference type="OMA" id="TELHQQC"/>
<feature type="domain" description="BTB" evidence="4">
    <location>
        <begin position="1"/>
        <end position="69"/>
    </location>
</feature>
<dbReference type="Proteomes" id="UP000261560">
    <property type="component" value="Unplaced"/>
</dbReference>
<dbReference type="Gene3D" id="3.30.710.10">
    <property type="entry name" value="Potassium Channel Kv1.1, Chain A"/>
    <property type="match status" value="1"/>
</dbReference>
<dbReference type="PaxDb" id="30732-ENSOMEP00000028892"/>
<feature type="domain" description="BACK" evidence="5">
    <location>
        <begin position="75"/>
        <end position="106"/>
    </location>
</feature>
<evidence type="ECO:0000313" key="6">
    <source>
        <dbReference type="Ensembl" id="ENSOMEP00000028892.1"/>
    </source>
</evidence>
<dbReference type="Ensembl" id="ENSOMET00000017860.1">
    <property type="protein sequence ID" value="ENSOMEP00000028892.1"/>
    <property type="gene ID" value="ENSOMEG00000012198.1"/>
</dbReference>
<accession>A0A3B3DFK9</accession>
<protein>
    <recommendedName>
        <fullName evidence="8">BTB domain-containing protein</fullName>
    </recommendedName>
</protein>
<evidence type="ECO:0000313" key="7">
    <source>
        <dbReference type="Proteomes" id="UP000261560"/>
    </source>
</evidence>
<dbReference type="InterPro" id="IPR011705">
    <property type="entry name" value="BACK"/>
</dbReference>
<feature type="region of interest" description="Disordered" evidence="3">
    <location>
        <begin position="111"/>
        <end position="130"/>
    </location>
</feature>
<dbReference type="AlphaFoldDB" id="A0A3B3DFK9"/>
<evidence type="ECO:0000256" key="3">
    <source>
        <dbReference type="SAM" id="MobiDB-lite"/>
    </source>
</evidence>
<name>A0A3B3DFK9_ORYME</name>
<dbReference type="STRING" id="30732.ENSOMEP00000028892"/>
<organism evidence="6 7">
    <name type="scientific">Oryzias melastigma</name>
    <name type="common">Marine medaka</name>
    <dbReference type="NCBI Taxonomy" id="30732"/>
    <lineage>
        <taxon>Eukaryota</taxon>
        <taxon>Metazoa</taxon>
        <taxon>Chordata</taxon>
        <taxon>Craniata</taxon>
        <taxon>Vertebrata</taxon>
        <taxon>Euteleostomi</taxon>
        <taxon>Actinopterygii</taxon>
        <taxon>Neopterygii</taxon>
        <taxon>Teleostei</taxon>
        <taxon>Neoteleostei</taxon>
        <taxon>Acanthomorphata</taxon>
        <taxon>Ovalentaria</taxon>
        <taxon>Atherinomorphae</taxon>
        <taxon>Beloniformes</taxon>
        <taxon>Adrianichthyidae</taxon>
        <taxon>Oryziinae</taxon>
        <taxon>Oryzias</taxon>
    </lineage>
</organism>
<dbReference type="Gene3D" id="1.25.40.420">
    <property type="match status" value="1"/>
</dbReference>
<dbReference type="SUPFAM" id="SSF54695">
    <property type="entry name" value="POZ domain"/>
    <property type="match status" value="1"/>
</dbReference>
<evidence type="ECO:0000256" key="1">
    <source>
        <dbReference type="ARBA" id="ARBA00022441"/>
    </source>
</evidence>
<dbReference type="PANTHER" id="PTHR24412:SF174">
    <property type="entry name" value="KELCH-LIKE ECH-ASSOCIATED PROTEIN 1A"/>
    <property type="match status" value="1"/>
</dbReference>
<dbReference type="Pfam" id="PF07707">
    <property type="entry name" value="BACK"/>
    <property type="match status" value="1"/>
</dbReference>
<keyword evidence="1" id="KW-0880">Kelch repeat</keyword>
<keyword evidence="7" id="KW-1185">Reference proteome</keyword>
<reference evidence="6" key="1">
    <citation type="submission" date="2025-08" db="UniProtKB">
        <authorList>
            <consortium name="Ensembl"/>
        </authorList>
    </citation>
    <scope>IDENTIFICATION</scope>
</reference>
<dbReference type="PANTHER" id="PTHR24412">
    <property type="entry name" value="KELCH PROTEIN"/>
    <property type="match status" value="1"/>
</dbReference>
<evidence type="ECO:0000259" key="5">
    <source>
        <dbReference type="Pfam" id="PF07707"/>
    </source>
</evidence>
<evidence type="ECO:0008006" key="8">
    <source>
        <dbReference type="Google" id="ProtNLM"/>
    </source>
</evidence>
<sequence>MFTRGFKECSASEVTLCDVCPEVVGRLIDFAYTARITVGETCVLHVLLSAMRFQMEDVAKACCDFLIKHLEAANVIGILRFAEEIGCTELHQQCREYINTHFSEVILGPSRHGEQGSVSPRPPQCGPHLRAASEIPEKAARVLPHPQQGERPQ</sequence>
<dbReference type="GeneTree" id="ENSGT00940000165458"/>